<dbReference type="PROSITE" id="PS01229">
    <property type="entry name" value="COF_2"/>
    <property type="match status" value="1"/>
</dbReference>
<dbReference type="NCBIfam" id="TIGR01484">
    <property type="entry name" value="HAD-SF-IIB"/>
    <property type="match status" value="1"/>
</dbReference>
<dbReference type="GO" id="GO:0005829">
    <property type="term" value="C:cytosol"/>
    <property type="evidence" value="ECO:0007669"/>
    <property type="project" value="TreeGrafter"/>
</dbReference>
<dbReference type="SFLD" id="SFLDS00003">
    <property type="entry name" value="Haloacid_Dehalogenase"/>
    <property type="match status" value="1"/>
</dbReference>
<evidence type="ECO:0000313" key="1">
    <source>
        <dbReference type="EMBL" id="HJB40815.1"/>
    </source>
</evidence>
<dbReference type="EMBL" id="DWYA01000096">
    <property type="protein sequence ID" value="HJB40815.1"/>
    <property type="molecule type" value="Genomic_DNA"/>
</dbReference>
<accession>A0A9D2M3J7</accession>
<dbReference type="Proteomes" id="UP000824209">
    <property type="component" value="Unassembled WGS sequence"/>
</dbReference>
<reference evidence="1" key="2">
    <citation type="submission" date="2021-04" db="EMBL/GenBank/DDBJ databases">
        <authorList>
            <person name="Gilroy R."/>
        </authorList>
    </citation>
    <scope>NUCLEOTIDE SEQUENCE</scope>
    <source>
        <strain evidence="1">ChiBcec8-14828</strain>
    </source>
</reference>
<dbReference type="GO" id="GO:0016791">
    <property type="term" value="F:phosphatase activity"/>
    <property type="evidence" value="ECO:0007669"/>
    <property type="project" value="TreeGrafter"/>
</dbReference>
<dbReference type="SUPFAM" id="SSF56784">
    <property type="entry name" value="HAD-like"/>
    <property type="match status" value="1"/>
</dbReference>
<organism evidence="1 2">
    <name type="scientific">Candidatus Ruthenibacterium avium</name>
    <dbReference type="NCBI Taxonomy" id="2838751"/>
    <lineage>
        <taxon>Bacteria</taxon>
        <taxon>Bacillati</taxon>
        <taxon>Bacillota</taxon>
        <taxon>Clostridia</taxon>
        <taxon>Eubacteriales</taxon>
        <taxon>Oscillospiraceae</taxon>
        <taxon>Ruthenibacterium</taxon>
    </lineage>
</organism>
<dbReference type="Gene3D" id="3.40.50.1000">
    <property type="entry name" value="HAD superfamily/HAD-like"/>
    <property type="match status" value="1"/>
</dbReference>
<dbReference type="AlphaFoldDB" id="A0A9D2M3J7"/>
<gene>
    <name evidence="1" type="ORF">H9943_10535</name>
</gene>
<dbReference type="InterPro" id="IPR036412">
    <property type="entry name" value="HAD-like_sf"/>
</dbReference>
<proteinExistence type="predicted"/>
<dbReference type="PANTHER" id="PTHR10000">
    <property type="entry name" value="PHOSPHOSERINE PHOSPHATASE"/>
    <property type="match status" value="1"/>
</dbReference>
<sequence length="253" mass="28211">MVQLIASDIDGTLLQGTHELSEDLFVQIRRLKQNGIIFCAASGRRYTDLRRLFRPVADEIAYVCENGAIVYYENQVVFRKGLVRETANQIARHIMETPSCEVLISGESAAYILPKEESFLQEIQPFISGVVLTVGALEDIHEEVLKVSAYCRNGSAACAEDFAQQWGQKVHVAISGQTWLDFNTSDKGQGLSALCHMLQIPARDVMAFGDNYNDIPMMRWVGMPYLMKNGITPEQVGVAAAITERVEPVLRQL</sequence>
<dbReference type="Pfam" id="PF08282">
    <property type="entry name" value="Hydrolase_3"/>
    <property type="match status" value="1"/>
</dbReference>
<name>A0A9D2M3J7_9FIRM</name>
<dbReference type="InterPro" id="IPR006379">
    <property type="entry name" value="HAD-SF_hydro_IIB"/>
</dbReference>
<dbReference type="SFLD" id="SFLDG01140">
    <property type="entry name" value="C2.B:_Phosphomannomutase_and_P"/>
    <property type="match status" value="1"/>
</dbReference>
<evidence type="ECO:0000313" key="2">
    <source>
        <dbReference type="Proteomes" id="UP000824209"/>
    </source>
</evidence>
<dbReference type="InterPro" id="IPR023214">
    <property type="entry name" value="HAD_sf"/>
</dbReference>
<dbReference type="Gene3D" id="3.30.1240.10">
    <property type="match status" value="1"/>
</dbReference>
<protein>
    <submittedName>
        <fullName evidence="1">HAD family hydrolase</fullName>
    </submittedName>
</protein>
<dbReference type="PANTHER" id="PTHR10000:SF53">
    <property type="entry name" value="5-AMINO-6-(5-PHOSPHO-D-RIBITYLAMINO)URACIL PHOSPHATASE YBJI-RELATED"/>
    <property type="match status" value="1"/>
</dbReference>
<dbReference type="GO" id="GO:0000287">
    <property type="term" value="F:magnesium ion binding"/>
    <property type="evidence" value="ECO:0007669"/>
    <property type="project" value="TreeGrafter"/>
</dbReference>
<comment type="caution">
    <text evidence="1">The sequence shown here is derived from an EMBL/GenBank/DDBJ whole genome shotgun (WGS) entry which is preliminary data.</text>
</comment>
<keyword evidence="1" id="KW-0378">Hydrolase</keyword>
<reference evidence="1" key="1">
    <citation type="journal article" date="2021" name="PeerJ">
        <title>Extensive microbial diversity within the chicken gut microbiome revealed by metagenomics and culture.</title>
        <authorList>
            <person name="Gilroy R."/>
            <person name="Ravi A."/>
            <person name="Getino M."/>
            <person name="Pursley I."/>
            <person name="Horton D.L."/>
            <person name="Alikhan N.F."/>
            <person name="Baker D."/>
            <person name="Gharbi K."/>
            <person name="Hall N."/>
            <person name="Watson M."/>
            <person name="Adriaenssens E.M."/>
            <person name="Foster-Nyarko E."/>
            <person name="Jarju S."/>
            <person name="Secka A."/>
            <person name="Antonio M."/>
            <person name="Oren A."/>
            <person name="Chaudhuri R.R."/>
            <person name="La Ragione R."/>
            <person name="Hildebrand F."/>
            <person name="Pallen M.J."/>
        </authorList>
    </citation>
    <scope>NUCLEOTIDE SEQUENCE</scope>
    <source>
        <strain evidence="1">ChiBcec8-14828</strain>
    </source>
</reference>